<dbReference type="InterPro" id="IPR001810">
    <property type="entry name" value="F-box_dom"/>
</dbReference>
<proteinExistence type="predicted"/>
<dbReference type="PROSITE" id="PS50181">
    <property type="entry name" value="FBOX"/>
    <property type="match status" value="1"/>
</dbReference>
<dbReference type="CDD" id="cd09917">
    <property type="entry name" value="F-box_SF"/>
    <property type="match status" value="1"/>
</dbReference>
<dbReference type="Pfam" id="PF12937">
    <property type="entry name" value="F-box-like"/>
    <property type="match status" value="1"/>
</dbReference>
<feature type="domain" description="F-box" evidence="1">
    <location>
        <begin position="62"/>
        <end position="107"/>
    </location>
</feature>
<keyword evidence="3" id="KW-1185">Reference proteome</keyword>
<sequence>MGKWKTNADLDHEYKPSGCSLATDTLPRTTRSKRKIEVAEDEKLRKLQPVVPPPKIERVEEDYGHTVFPNEIWDKILIHLSKKDLRSLSLVSKSLRILTNRLLWAEPNFKPTKHGLKGEVWETLLHLPIRKLRSPDFFFKRKNDHEYIAEILSQMPLLSEIEVCQGKWKSNRITMRSLRVLAPYVKKIKLDCVLPDNDCTRTEFCEELAKIDFPNLKSVTIPYTVLPGCYNTMHSQCGKEMCVHRVSRYRLEDFQLMKHLPITELNLNCLQPEYEVLDNGLCYFYPEEPYHFPQIPYLLQMKSLNTVVVNLFQAVSDDNLESLRELRDKNGVNLVLVFIRNDRLLEKLKV</sequence>
<evidence type="ECO:0000313" key="3">
    <source>
        <dbReference type="Proteomes" id="UP000594262"/>
    </source>
</evidence>
<dbReference type="InterPro" id="IPR036047">
    <property type="entry name" value="F-box-like_dom_sf"/>
</dbReference>
<dbReference type="Proteomes" id="UP000594262">
    <property type="component" value="Unplaced"/>
</dbReference>
<dbReference type="SUPFAM" id="SSF81383">
    <property type="entry name" value="F-box domain"/>
    <property type="match status" value="1"/>
</dbReference>
<evidence type="ECO:0000313" key="2">
    <source>
        <dbReference type="EnsemblMetazoa" id="CLYHEMP022253.1"/>
    </source>
</evidence>
<reference evidence="2" key="1">
    <citation type="submission" date="2021-01" db="UniProtKB">
        <authorList>
            <consortium name="EnsemblMetazoa"/>
        </authorList>
    </citation>
    <scope>IDENTIFICATION</scope>
</reference>
<protein>
    <recommendedName>
        <fullName evidence="1">F-box domain-containing protein</fullName>
    </recommendedName>
</protein>
<dbReference type="AlphaFoldDB" id="A0A7M5XH44"/>
<organism evidence="2 3">
    <name type="scientific">Clytia hemisphaerica</name>
    <dbReference type="NCBI Taxonomy" id="252671"/>
    <lineage>
        <taxon>Eukaryota</taxon>
        <taxon>Metazoa</taxon>
        <taxon>Cnidaria</taxon>
        <taxon>Hydrozoa</taxon>
        <taxon>Hydroidolina</taxon>
        <taxon>Leptothecata</taxon>
        <taxon>Obeliida</taxon>
        <taxon>Clytiidae</taxon>
        <taxon>Clytia</taxon>
    </lineage>
</organism>
<name>A0A7M5XH44_9CNID</name>
<accession>A0A7M5XH44</accession>
<dbReference type="EnsemblMetazoa" id="CLYHEMT022253.1">
    <property type="protein sequence ID" value="CLYHEMP022253.1"/>
    <property type="gene ID" value="CLYHEMG022253"/>
</dbReference>
<evidence type="ECO:0000259" key="1">
    <source>
        <dbReference type="PROSITE" id="PS50181"/>
    </source>
</evidence>